<dbReference type="PANTHER" id="PTHR24240">
    <property type="entry name" value="OPSIN"/>
    <property type="match status" value="1"/>
</dbReference>
<evidence type="ECO:0000256" key="1">
    <source>
        <dbReference type="ARBA" id="ARBA00004141"/>
    </source>
</evidence>
<reference evidence="12 13" key="1">
    <citation type="journal article" date="2016" name="Nat. Commun.">
        <title>Extremotolerant tardigrade genome and improved radiotolerance of human cultured cells by tardigrade-unique protein.</title>
        <authorList>
            <person name="Hashimoto T."/>
            <person name="Horikawa D.D."/>
            <person name="Saito Y."/>
            <person name="Kuwahara H."/>
            <person name="Kozuka-Hata H."/>
            <person name="Shin-I T."/>
            <person name="Minakuchi Y."/>
            <person name="Ohishi K."/>
            <person name="Motoyama A."/>
            <person name="Aizu T."/>
            <person name="Enomoto A."/>
            <person name="Kondo K."/>
            <person name="Tanaka S."/>
            <person name="Hara Y."/>
            <person name="Koshikawa S."/>
            <person name="Sagara H."/>
            <person name="Miura T."/>
            <person name="Yokobori S."/>
            <person name="Miyagawa K."/>
            <person name="Suzuki Y."/>
            <person name="Kubo T."/>
            <person name="Oyama M."/>
            <person name="Kohara Y."/>
            <person name="Fujiyama A."/>
            <person name="Arakawa K."/>
            <person name="Katayama T."/>
            <person name="Toyoda A."/>
            <person name="Kunieda T."/>
        </authorList>
    </citation>
    <scope>NUCLEOTIDE SEQUENCE [LARGE SCALE GENOMIC DNA]</scope>
    <source>
        <strain evidence="12 13">YOKOZUNA-1</strain>
    </source>
</reference>
<dbReference type="OrthoDB" id="2101615at2759"/>
<feature type="transmembrane region" description="Helical" evidence="10">
    <location>
        <begin position="32"/>
        <end position="53"/>
    </location>
</feature>
<comment type="subcellular location">
    <subcellularLocation>
        <location evidence="1">Membrane</location>
        <topology evidence="1">Multi-pass membrane protein</topology>
    </subcellularLocation>
</comment>
<evidence type="ECO:0000256" key="2">
    <source>
        <dbReference type="ARBA" id="ARBA00022692"/>
    </source>
</evidence>
<keyword evidence="3 10" id="KW-1133">Transmembrane helix</keyword>
<dbReference type="Proteomes" id="UP000186922">
    <property type="component" value="Unassembled WGS sequence"/>
</dbReference>
<dbReference type="AlphaFoldDB" id="A0A1D1VB45"/>
<keyword evidence="13" id="KW-1185">Reference proteome</keyword>
<gene>
    <name evidence="12" type="primary">RvY_07308</name>
    <name evidence="12" type="synonym">RvY_07308.1</name>
    <name evidence="12" type="ORF">RvY_07308-1</name>
</gene>
<feature type="transmembrane region" description="Helical" evidence="10">
    <location>
        <begin position="83"/>
        <end position="106"/>
    </location>
</feature>
<comment type="caution">
    <text evidence="12">The sequence shown here is derived from an EMBL/GenBank/DDBJ whole genome shotgun (WGS) entry which is preliminary data.</text>
</comment>
<keyword evidence="7 9" id="KW-0807">Transducer</keyword>
<feature type="domain" description="G-protein coupled receptors family 1 profile" evidence="11">
    <location>
        <begin position="1"/>
        <end position="183"/>
    </location>
</feature>
<dbReference type="SUPFAM" id="SSF81321">
    <property type="entry name" value="Family A G protein-coupled receptor-like"/>
    <property type="match status" value="1"/>
</dbReference>
<protein>
    <recommendedName>
        <fullName evidence="11">G-protein coupled receptors family 1 profile domain-containing protein</fullName>
    </recommendedName>
</protein>
<dbReference type="GO" id="GO:0016020">
    <property type="term" value="C:membrane"/>
    <property type="evidence" value="ECO:0007669"/>
    <property type="project" value="UniProtKB-SubCell"/>
</dbReference>
<accession>A0A1D1VB45</accession>
<evidence type="ECO:0000256" key="7">
    <source>
        <dbReference type="ARBA" id="ARBA00023224"/>
    </source>
</evidence>
<evidence type="ECO:0000313" key="13">
    <source>
        <dbReference type="Proteomes" id="UP000186922"/>
    </source>
</evidence>
<sequence length="274" mass="29776">MCVASITTLAVISVERYMLIAYPGRFTVTNRITLIAIIAVWAYAFIATFPPVVGWSSFQLESPGVACAPYWESRAPLDFSYEIYLLFLAFIFPVLTILTCYGKLLNFLRNRIQHGAGHKVAKGQSRLTWMVVLMVVAFLVAWLPYAVVCMMIMAGGQHLVSATAASVAPIFCKSSLIYNPIIYVLFNTQMRSAFVSLITCGRIVPPTSGGGKVHPTFGPKDMQTGAAIANRSSETADHSSTVKKNALFVAAEEASVPATHPVPYSSGIKKISKP</sequence>
<dbReference type="GO" id="GO:0007601">
    <property type="term" value="P:visual perception"/>
    <property type="evidence" value="ECO:0007669"/>
    <property type="project" value="UniProtKB-KW"/>
</dbReference>
<evidence type="ECO:0000313" key="12">
    <source>
        <dbReference type="EMBL" id="GAU95738.1"/>
    </source>
</evidence>
<dbReference type="InterPro" id="IPR050125">
    <property type="entry name" value="GPCR_opsins"/>
</dbReference>
<keyword evidence="6 9" id="KW-0675">Receptor</keyword>
<dbReference type="Pfam" id="PF00001">
    <property type="entry name" value="7tm_1"/>
    <property type="match status" value="1"/>
</dbReference>
<dbReference type="STRING" id="947166.A0A1D1VB45"/>
<organism evidence="12 13">
    <name type="scientific">Ramazzottius varieornatus</name>
    <name type="common">Water bear</name>
    <name type="synonym">Tardigrade</name>
    <dbReference type="NCBI Taxonomy" id="947166"/>
    <lineage>
        <taxon>Eukaryota</taxon>
        <taxon>Metazoa</taxon>
        <taxon>Ecdysozoa</taxon>
        <taxon>Tardigrada</taxon>
        <taxon>Eutardigrada</taxon>
        <taxon>Parachela</taxon>
        <taxon>Hypsibioidea</taxon>
        <taxon>Ramazzottiidae</taxon>
        <taxon>Ramazzottius</taxon>
    </lineage>
</organism>
<comment type="similarity">
    <text evidence="9">Belongs to the G-protein coupled receptor 1 family.</text>
</comment>
<evidence type="ECO:0000256" key="8">
    <source>
        <dbReference type="ARBA" id="ARBA00023305"/>
    </source>
</evidence>
<evidence type="ECO:0000256" key="9">
    <source>
        <dbReference type="RuleBase" id="RU000688"/>
    </source>
</evidence>
<evidence type="ECO:0000256" key="5">
    <source>
        <dbReference type="ARBA" id="ARBA00023136"/>
    </source>
</evidence>
<dbReference type="GO" id="GO:0004930">
    <property type="term" value="F:G protein-coupled receptor activity"/>
    <property type="evidence" value="ECO:0007669"/>
    <property type="project" value="UniProtKB-KW"/>
</dbReference>
<dbReference type="PROSITE" id="PS00237">
    <property type="entry name" value="G_PROTEIN_RECEP_F1_1"/>
    <property type="match status" value="1"/>
</dbReference>
<dbReference type="EMBL" id="BDGG01000003">
    <property type="protein sequence ID" value="GAU95738.1"/>
    <property type="molecule type" value="Genomic_DNA"/>
</dbReference>
<proteinExistence type="inferred from homology"/>
<keyword evidence="5 10" id="KW-0472">Membrane</keyword>
<feature type="transmembrane region" description="Helical" evidence="10">
    <location>
        <begin position="159"/>
        <end position="186"/>
    </location>
</feature>
<dbReference type="PRINTS" id="PR00237">
    <property type="entry name" value="GPCRRHODOPSN"/>
</dbReference>
<evidence type="ECO:0000256" key="10">
    <source>
        <dbReference type="SAM" id="Phobius"/>
    </source>
</evidence>
<keyword evidence="4 9" id="KW-0297">G-protein coupled receptor</keyword>
<keyword evidence="8" id="KW-0844">Vision</keyword>
<name>A0A1D1VB45_RAMVA</name>
<dbReference type="InterPro" id="IPR017452">
    <property type="entry name" value="GPCR_Rhodpsn_7TM"/>
</dbReference>
<feature type="transmembrane region" description="Helical" evidence="10">
    <location>
        <begin position="127"/>
        <end position="153"/>
    </location>
</feature>
<keyword evidence="2 9" id="KW-0812">Transmembrane</keyword>
<evidence type="ECO:0000256" key="3">
    <source>
        <dbReference type="ARBA" id="ARBA00022989"/>
    </source>
</evidence>
<evidence type="ECO:0000259" key="11">
    <source>
        <dbReference type="PROSITE" id="PS50262"/>
    </source>
</evidence>
<dbReference type="PROSITE" id="PS50262">
    <property type="entry name" value="G_PROTEIN_RECEP_F1_2"/>
    <property type="match status" value="1"/>
</dbReference>
<evidence type="ECO:0000256" key="4">
    <source>
        <dbReference type="ARBA" id="ARBA00023040"/>
    </source>
</evidence>
<keyword evidence="8" id="KW-0716">Sensory transduction</keyword>
<evidence type="ECO:0000256" key="6">
    <source>
        <dbReference type="ARBA" id="ARBA00023170"/>
    </source>
</evidence>
<dbReference type="InterPro" id="IPR000276">
    <property type="entry name" value="GPCR_Rhodpsn"/>
</dbReference>
<dbReference type="Gene3D" id="1.20.1070.10">
    <property type="entry name" value="Rhodopsin 7-helix transmembrane proteins"/>
    <property type="match status" value="1"/>
</dbReference>